<reference evidence="9" key="1">
    <citation type="submission" date="2017-07" db="EMBL/GenBank/DDBJ databases">
        <title>Leptospira spp. isolated from tropical soils.</title>
        <authorList>
            <person name="Thibeaux R."/>
            <person name="Iraola G."/>
            <person name="Ferres I."/>
            <person name="Bierque E."/>
            <person name="Girault D."/>
            <person name="Soupe-Gilbert M.-E."/>
            <person name="Picardeau M."/>
            <person name="Goarant C."/>
        </authorList>
    </citation>
    <scope>NUCLEOTIDE SEQUENCE [LARGE SCALE GENOMIC DNA]</scope>
    <source>
        <strain evidence="9">ATI7-C-A5</strain>
    </source>
</reference>
<dbReference type="Pfam" id="PF00587">
    <property type="entry name" value="tRNA-synt_2b"/>
    <property type="match status" value="1"/>
</dbReference>
<sequence>MARSRIVLRLDEKVDESLFSEIIKQSVYVSEDAESIDIDKKERTLIVDVSEGADTKTIEDKFSRFLSVISAKFRKMNSKIYFSNLENHPLEIAENVFDILVEKGWLFPIGHGQVALAGLPLNLLKGLDRRLETEYKKRFRHQDRYYPAMIRADLLYKCGYFDSHPDALTFVSHLKEDFDGIERFRVQNSSNGYVRNTKDFTPEPEYCLNPAACFPSYETFEGKKVGEGITISWTGRVFRYESKNIQGLDRLWEYNVRELVAIGPKEFVIDFKERCLRMIEELISEWELYGKIETAADSFFATVHTAKSFWQKATDSKLEIKLPVKRDGDEIREIAAGSINIHGTFFGERFSIKAGVKEEHAESACLGWGLERLLFAVLARHGLDDSKWPESLRQLLI</sequence>
<proteinExistence type="predicted"/>
<dbReference type="GO" id="GO:0005524">
    <property type="term" value="F:ATP binding"/>
    <property type="evidence" value="ECO:0007669"/>
    <property type="project" value="UniProtKB-KW"/>
</dbReference>
<dbReference type="EMBL" id="NPEF01000240">
    <property type="protein sequence ID" value="PJZ91637.1"/>
    <property type="molecule type" value="Genomic_DNA"/>
</dbReference>
<evidence type="ECO:0000256" key="5">
    <source>
        <dbReference type="ARBA" id="ARBA00022917"/>
    </source>
</evidence>
<keyword evidence="10" id="KW-1185">Reference proteome</keyword>
<dbReference type="AlphaFoldDB" id="A0A2N0B510"/>
<gene>
    <name evidence="8" type="ORF">CH379_014705</name>
    <name evidence="9" type="ORF">CH379_17555</name>
</gene>
<dbReference type="SUPFAM" id="SSF55681">
    <property type="entry name" value="Class II aaRS and biotin synthetases"/>
    <property type="match status" value="1"/>
</dbReference>
<dbReference type="InterPro" id="IPR006195">
    <property type="entry name" value="aa-tRNA-synth_II"/>
</dbReference>
<feature type="domain" description="Aminoacyl-transfer RNA synthetases class-II family profile" evidence="7">
    <location>
        <begin position="235"/>
        <end position="389"/>
    </location>
</feature>
<evidence type="ECO:0000256" key="2">
    <source>
        <dbReference type="ARBA" id="ARBA00022598"/>
    </source>
</evidence>
<keyword evidence="5" id="KW-0648">Protein biosynthesis</keyword>
<dbReference type="Proteomes" id="UP000232122">
    <property type="component" value="Unassembled WGS sequence"/>
</dbReference>
<organism evidence="9">
    <name type="scientific">Leptospira ellisii</name>
    <dbReference type="NCBI Taxonomy" id="2023197"/>
    <lineage>
        <taxon>Bacteria</taxon>
        <taxon>Pseudomonadati</taxon>
        <taxon>Spirochaetota</taxon>
        <taxon>Spirochaetia</taxon>
        <taxon>Leptospirales</taxon>
        <taxon>Leptospiraceae</taxon>
        <taxon>Leptospira</taxon>
    </lineage>
</organism>
<keyword evidence="2 8" id="KW-0436">Ligase</keyword>
<keyword evidence="4" id="KW-0067">ATP-binding</keyword>
<dbReference type="GO" id="GO:0006418">
    <property type="term" value="P:tRNA aminoacylation for protein translation"/>
    <property type="evidence" value="ECO:0007669"/>
    <property type="project" value="InterPro"/>
</dbReference>
<evidence type="ECO:0000256" key="1">
    <source>
        <dbReference type="ARBA" id="ARBA00022490"/>
    </source>
</evidence>
<comment type="caution">
    <text evidence="9">The sequence shown here is derived from an EMBL/GenBank/DDBJ whole genome shotgun (WGS) entry which is preliminary data.</text>
</comment>
<dbReference type="PROSITE" id="PS50862">
    <property type="entry name" value="AA_TRNA_LIGASE_II"/>
    <property type="match status" value="1"/>
</dbReference>
<name>A0A2N0B510_9LEPT</name>
<keyword evidence="1" id="KW-0963">Cytoplasm</keyword>
<dbReference type="OrthoDB" id="583154at2"/>
<dbReference type="Gene3D" id="3.30.930.10">
    <property type="entry name" value="Bira Bifunctional Protein, Domain 2"/>
    <property type="match status" value="1"/>
</dbReference>
<dbReference type="EMBL" id="NPEF02000017">
    <property type="protein sequence ID" value="MDV6236877.1"/>
    <property type="molecule type" value="Genomic_DNA"/>
</dbReference>
<evidence type="ECO:0000256" key="6">
    <source>
        <dbReference type="ARBA" id="ARBA00023146"/>
    </source>
</evidence>
<evidence type="ECO:0000256" key="3">
    <source>
        <dbReference type="ARBA" id="ARBA00022741"/>
    </source>
</evidence>
<reference evidence="8" key="3">
    <citation type="submission" date="2023-10" db="EMBL/GenBank/DDBJ databases">
        <authorList>
            <person name="Picardeau M."/>
            <person name="Thibeaux R."/>
        </authorList>
    </citation>
    <scope>NUCLEOTIDE SEQUENCE</scope>
    <source>
        <strain evidence="8">ATI7-C-A5</strain>
    </source>
</reference>
<keyword evidence="3" id="KW-0547">Nucleotide-binding</keyword>
<evidence type="ECO:0000313" key="10">
    <source>
        <dbReference type="Proteomes" id="UP000232122"/>
    </source>
</evidence>
<evidence type="ECO:0000313" key="9">
    <source>
        <dbReference type="EMBL" id="PJZ91637.1"/>
    </source>
</evidence>
<evidence type="ECO:0000313" key="8">
    <source>
        <dbReference type="EMBL" id="MDV6236877.1"/>
    </source>
</evidence>
<reference evidence="8 10" key="2">
    <citation type="journal article" date="2018" name="Microb. Genom.">
        <title>Deciphering the unexplored Leptospira diversity from soils uncovers genomic evolution to virulence.</title>
        <authorList>
            <person name="Thibeaux R."/>
            <person name="Iraola G."/>
            <person name="Ferres I."/>
            <person name="Bierque E."/>
            <person name="Girault D."/>
            <person name="Soupe-Gilbert M.E."/>
            <person name="Picardeau M."/>
            <person name="Goarant C."/>
        </authorList>
    </citation>
    <scope>NUCLEOTIDE SEQUENCE [LARGE SCALE GENOMIC DNA]</scope>
    <source>
        <strain evidence="8 10">ATI7-C-A5</strain>
    </source>
</reference>
<protein>
    <submittedName>
        <fullName evidence="8">Aminoacyl--tRNA ligase-related protein</fullName>
    </submittedName>
</protein>
<dbReference type="InterPro" id="IPR045864">
    <property type="entry name" value="aa-tRNA-synth_II/BPL/LPL"/>
</dbReference>
<dbReference type="RefSeq" id="WP_100765603.1">
    <property type="nucleotide sequence ID" value="NZ_NPEF02000017.1"/>
</dbReference>
<evidence type="ECO:0000259" key="7">
    <source>
        <dbReference type="PROSITE" id="PS50862"/>
    </source>
</evidence>
<dbReference type="GO" id="GO:0004812">
    <property type="term" value="F:aminoacyl-tRNA ligase activity"/>
    <property type="evidence" value="ECO:0007669"/>
    <property type="project" value="UniProtKB-KW"/>
</dbReference>
<dbReference type="InterPro" id="IPR002314">
    <property type="entry name" value="aa-tRNA-synt_IIb"/>
</dbReference>
<evidence type="ECO:0000256" key="4">
    <source>
        <dbReference type="ARBA" id="ARBA00022840"/>
    </source>
</evidence>
<keyword evidence="6" id="KW-0030">Aminoacyl-tRNA synthetase</keyword>
<accession>A0A2N0B510</accession>